<dbReference type="VEuPathDB" id="FungiDB:ASPCADRAFT_9383"/>
<dbReference type="NCBIfam" id="TIGR01643">
    <property type="entry name" value="YD_repeat_2x"/>
    <property type="match status" value="1"/>
</dbReference>
<dbReference type="PANTHER" id="PTHR32305:SF15">
    <property type="entry name" value="PROTEIN RHSA-RELATED"/>
    <property type="match status" value="1"/>
</dbReference>
<reference evidence="3" key="1">
    <citation type="journal article" date="2017" name="Genome Biol.">
        <title>Comparative genomics reveals high biological diversity and specific adaptations in the industrially and medically important fungal genus Aspergillus.</title>
        <authorList>
            <person name="de Vries R.P."/>
            <person name="Riley R."/>
            <person name="Wiebenga A."/>
            <person name="Aguilar-Osorio G."/>
            <person name="Amillis S."/>
            <person name="Uchima C.A."/>
            <person name="Anderluh G."/>
            <person name="Asadollahi M."/>
            <person name="Askin M."/>
            <person name="Barry K."/>
            <person name="Battaglia E."/>
            <person name="Bayram O."/>
            <person name="Benocci T."/>
            <person name="Braus-Stromeyer S.A."/>
            <person name="Caldana C."/>
            <person name="Canovas D."/>
            <person name="Cerqueira G.C."/>
            <person name="Chen F."/>
            <person name="Chen W."/>
            <person name="Choi C."/>
            <person name="Clum A."/>
            <person name="Dos Santos R.A."/>
            <person name="Damasio A.R."/>
            <person name="Diallinas G."/>
            <person name="Emri T."/>
            <person name="Fekete E."/>
            <person name="Flipphi M."/>
            <person name="Freyberg S."/>
            <person name="Gallo A."/>
            <person name="Gournas C."/>
            <person name="Habgood R."/>
            <person name="Hainaut M."/>
            <person name="Harispe M.L."/>
            <person name="Henrissat B."/>
            <person name="Hilden K.S."/>
            <person name="Hope R."/>
            <person name="Hossain A."/>
            <person name="Karabika E."/>
            <person name="Karaffa L."/>
            <person name="Karanyi Z."/>
            <person name="Krasevec N."/>
            <person name="Kuo A."/>
            <person name="Kusch H."/>
            <person name="LaButti K."/>
            <person name="Lagendijk E.L."/>
            <person name="Lapidus A."/>
            <person name="Levasseur A."/>
            <person name="Lindquist E."/>
            <person name="Lipzen A."/>
            <person name="Logrieco A.F."/>
            <person name="MacCabe A."/>
            <person name="Maekelae M.R."/>
            <person name="Malavazi I."/>
            <person name="Melin P."/>
            <person name="Meyer V."/>
            <person name="Mielnichuk N."/>
            <person name="Miskei M."/>
            <person name="Molnar A.P."/>
            <person name="Mule G."/>
            <person name="Ngan C.Y."/>
            <person name="Orejas M."/>
            <person name="Orosz E."/>
            <person name="Ouedraogo J.P."/>
            <person name="Overkamp K.M."/>
            <person name="Park H.-S."/>
            <person name="Perrone G."/>
            <person name="Piumi F."/>
            <person name="Punt P.J."/>
            <person name="Ram A.F."/>
            <person name="Ramon A."/>
            <person name="Rauscher S."/>
            <person name="Record E."/>
            <person name="Riano-Pachon D.M."/>
            <person name="Robert V."/>
            <person name="Roehrig J."/>
            <person name="Ruller R."/>
            <person name="Salamov A."/>
            <person name="Salih N.S."/>
            <person name="Samson R.A."/>
            <person name="Sandor E."/>
            <person name="Sanguinetti M."/>
            <person name="Schuetze T."/>
            <person name="Sepcic K."/>
            <person name="Shelest E."/>
            <person name="Sherlock G."/>
            <person name="Sophianopoulou V."/>
            <person name="Squina F.M."/>
            <person name="Sun H."/>
            <person name="Susca A."/>
            <person name="Todd R.B."/>
            <person name="Tsang A."/>
            <person name="Unkles S.E."/>
            <person name="van de Wiele N."/>
            <person name="van Rossen-Uffink D."/>
            <person name="Oliveira J.V."/>
            <person name="Vesth T.C."/>
            <person name="Visser J."/>
            <person name="Yu J.-H."/>
            <person name="Zhou M."/>
            <person name="Andersen M.R."/>
            <person name="Archer D.B."/>
            <person name="Baker S.E."/>
            <person name="Benoit I."/>
            <person name="Brakhage A.A."/>
            <person name="Braus G.H."/>
            <person name="Fischer R."/>
            <person name="Frisvad J.C."/>
            <person name="Goldman G.H."/>
            <person name="Houbraken J."/>
            <person name="Oakley B."/>
            <person name="Pocsi I."/>
            <person name="Scazzocchio C."/>
            <person name="Seiboth B."/>
            <person name="vanKuyk P.A."/>
            <person name="Wortman J."/>
            <person name="Dyer P.S."/>
            <person name="Grigoriev I.V."/>
        </authorList>
    </citation>
    <scope>NUCLEOTIDE SEQUENCE [LARGE SCALE GENOMIC DNA]</scope>
    <source>
        <strain evidence="3">ITEM 5010</strain>
    </source>
</reference>
<keyword evidence="3" id="KW-1185">Reference proteome</keyword>
<evidence type="ECO:0000313" key="2">
    <source>
        <dbReference type="EMBL" id="OOF91981.1"/>
    </source>
</evidence>
<gene>
    <name evidence="2" type="ORF">ASPCADRAFT_9383</name>
</gene>
<evidence type="ECO:0000256" key="1">
    <source>
        <dbReference type="SAM" id="MobiDB-lite"/>
    </source>
</evidence>
<name>A0A1R3RBW2_ASPC5</name>
<evidence type="ECO:0000313" key="3">
    <source>
        <dbReference type="Proteomes" id="UP000188318"/>
    </source>
</evidence>
<dbReference type="EMBL" id="KV907509">
    <property type="protein sequence ID" value="OOF91981.1"/>
    <property type="molecule type" value="Genomic_DNA"/>
</dbReference>
<dbReference type="OrthoDB" id="442731at2759"/>
<dbReference type="InterPro" id="IPR050708">
    <property type="entry name" value="T6SS_VgrG/RHS"/>
</dbReference>
<dbReference type="Proteomes" id="UP000188318">
    <property type="component" value="Unassembled WGS sequence"/>
</dbReference>
<dbReference type="Gene3D" id="2.180.10.10">
    <property type="entry name" value="RHS repeat-associated core"/>
    <property type="match status" value="2"/>
</dbReference>
<sequence>MAANNTIYTQGCNFGNLLEKGVDPRTGQYSCAINVWEAPAQARNCSPFKLTLTFNSLDSIDLGLGEGWSFNFTYYDHRQRSLYLSTGERFRVTETSTAVSVPDQKLKSFKFRKLDSGYQLTHKSGQIEVLNNNNGTFDKCVPYGIYAANGRLLKPVRGRLGEHPRLLKIQESSQDLLTVDYESTTRKLVRVPNTPEESAFQIQLQANRLKTLSLPLPNASWTFDYLKLGQNVCITHITSPTGLVEEIFHKAEGHKLPTGAPMSYLPHVTVHTEKPGQSQPSITTRYEFSANNFLGYDGGFRWRDGEDNLYRSRDDYQYTSTATVDGGSMTKNTYNRFHLIVCSEQKKGSTTVLDSMEYYATDHGPFEGQPPQCHLPKTIEKLFVDNNGHTPRSRSETTQLEYDEWGNPTKEVRPDGVIVLRTYYPAEGEASSHSGDLGCPPDPNGFKRYMATESVVPADSDYPAPTRADKYSYDAIPTADGAKTAYFVSAMQQLKTDGNQVLSRIRLAYVNQPTAMNHGQLKQQVTHHLNGSPITKEWNFESRDRTQLAIITRTTSFDGTEVEEETVYSTLHGLNLAHRDQAGVEEHFEYNLLEQLVKATTSPGTAYETSRSYEYTFFQETKGTQTTVTDAKGMQTRHINDGLDRACFVEKQEPDELTSGDEFRTVEKRNYNAQGQCVEVTEIDWLRSDNGDLVPQESIQQLQYDDWGQVAKTTESNGLVMLSQSDPVDITETKGIEDEGSTKIYRDVSGNVIQITLCKQDGSVYSEARKRYDGLGRLVEEEDQLGRVIKYESDSFDRIITTTWPDGRVIRTTYADHSEDRLPTKVGLNNVSLAEQSFDGLGRVTQQHIGLRTVTQTYKGNEPEPVHIINAKGDECEIDYEPELQYIPRSLSRVESTDSYEYDPQTMVPILLKGAHSTQSREYTSSSRLRHETIELHSGETFSTEYQYSMAGKMQRYVNPHKQTQAVKYDDSGRLTCLEQGNIQVSFTYDKSSRLSKYSVIDEGGTCLEFSLVYDEFGRETDRVIRREGEILYRVHQTYSPTALIETREVEGNEDGFLQHESFKYDDRNRLVEYACEGTHPPVDERGNQLRKQNFNFDKYDNIVEMTTTFQDGGQNVATYTYSQDDPTQLVQITNTNNAYPSKIDLEYDANGCLTRDEQGRRLEYDSLCRLASVRDEANNKLCEYHYDAAGKLICQLVPDKPDNYLFYRGDSLIATKTGQRRISYVSDGKTYWGQFIQDSEAEEQKIQLWITDSHESVIGWLDSHQPQTMHHQPYTPYGMGAQSPIGFNGQWRDPITGWYHLGNGYRIYNPGLMRFHTPDPWSPFVSGEINPYTYSLGDPINRVDPSGHFSLFGIHFGWKKLIAAILGLVASIATGILTGGASLAVQVAVGAVAGGVASAAGGALGDLAEGRTPTWRSVGMDFLVGAAGGAVGPVLGRLGGAVTHRVGKILGQSPTSYTVSKAINNSVWRWGLQKQIAGHGLQDIVKQSTKGAVKGLVGGQIVSLAWEALNANVLDKRSSQTAPESSSGGESQVGRPEQIRLPYVNTGSSLGRDIMRPLLKNGHNALAGYMIQASASSMSSGYAAPPTSGQSVAEVLNLSFRCSFALSRKEHGPDDDSALYSSVRGALRSPVNWES</sequence>
<protein>
    <submittedName>
        <fullName evidence="2">Uncharacterized protein</fullName>
    </submittedName>
</protein>
<dbReference type="NCBIfam" id="TIGR03696">
    <property type="entry name" value="Rhs_assc_core"/>
    <property type="match status" value="1"/>
</dbReference>
<feature type="region of interest" description="Disordered" evidence="1">
    <location>
        <begin position="1518"/>
        <end position="1539"/>
    </location>
</feature>
<dbReference type="OMA" id="RSTRHTY"/>
<dbReference type="InterPro" id="IPR022385">
    <property type="entry name" value="Rhs_assc_core"/>
</dbReference>
<proteinExistence type="predicted"/>
<accession>A0A1R3RBW2</accession>
<dbReference type="PANTHER" id="PTHR32305">
    <property type="match status" value="1"/>
</dbReference>
<organism evidence="2 3">
    <name type="scientific">Aspergillus carbonarius (strain ITEM 5010)</name>
    <dbReference type="NCBI Taxonomy" id="602072"/>
    <lineage>
        <taxon>Eukaryota</taxon>
        <taxon>Fungi</taxon>
        <taxon>Dikarya</taxon>
        <taxon>Ascomycota</taxon>
        <taxon>Pezizomycotina</taxon>
        <taxon>Eurotiomycetes</taxon>
        <taxon>Eurotiomycetidae</taxon>
        <taxon>Eurotiales</taxon>
        <taxon>Aspergillaceae</taxon>
        <taxon>Aspergillus</taxon>
        <taxon>Aspergillus subgen. Circumdati</taxon>
    </lineage>
</organism>
<feature type="compositionally biased region" description="Polar residues" evidence="1">
    <location>
        <begin position="1520"/>
        <end position="1531"/>
    </location>
</feature>
<dbReference type="InterPro" id="IPR006530">
    <property type="entry name" value="YD"/>
</dbReference>
<dbReference type="STRING" id="602072.A0A1R3RBW2"/>